<name>A0ABV3GM11_MICGL</name>
<dbReference type="Proteomes" id="UP001551675">
    <property type="component" value="Unassembled WGS sequence"/>
</dbReference>
<feature type="transmembrane region" description="Helical" evidence="1">
    <location>
        <begin position="229"/>
        <end position="251"/>
    </location>
</feature>
<keyword evidence="1" id="KW-0812">Transmembrane</keyword>
<dbReference type="EMBL" id="JBFALK010000017">
    <property type="protein sequence ID" value="MEV0972644.1"/>
    <property type="molecule type" value="Genomic_DNA"/>
</dbReference>
<evidence type="ECO:0000313" key="3">
    <source>
        <dbReference type="Proteomes" id="UP001551675"/>
    </source>
</evidence>
<evidence type="ECO:0000256" key="1">
    <source>
        <dbReference type="SAM" id="Phobius"/>
    </source>
</evidence>
<evidence type="ECO:0008006" key="4">
    <source>
        <dbReference type="Google" id="ProtNLM"/>
    </source>
</evidence>
<feature type="transmembrane region" description="Helical" evidence="1">
    <location>
        <begin position="49"/>
        <end position="69"/>
    </location>
</feature>
<reference evidence="2 3" key="1">
    <citation type="submission" date="2024-06" db="EMBL/GenBank/DDBJ databases">
        <title>The Natural Products Discovery Center: Release of the First 8490 Sequenced Strains for Exploring Actinobacteria Biosynthetic Diversity.</title>
        <authorList>
            <person name="Kalkreuter E."/>
            <person name="Kautsar S.A."/>
            <person name="Yang D."/>
            <person name="Bader C.D."/>
            <person name="Teijaro C.N."/>
            <person name="Fluegel L."/>
            <person name="Davis C.M."/>
            <person name="Simpson J.R."/>
            <person name="Lauterbach L."/>
            <person name="Steele A.D."/>
            <person name="Gui C."/>
            <person name="Meng S."/>
            <person name="Li G."/>
            <person name="Viehrig K."/>
            <person name="Ye F."/>
            <person name="Su P."/>
            <person name="Kiefer A.F."/>
            <person name="Nichols A."/>
            <person name="Cepeda A.J."/>
            <person name="Yan W."/>
            <person name="Fan B."/>
            <person name="Jiang Y."/>
            <person name="Adhikari A."/>
            <person name="Zheng C.-J."/>
            <person name="Schuster L."/>
            <person name="Cowan T.M."/>
            <person name="Smanski M.J."/>
            <person name="Chevrette M.G."/>
            <person name="De Carvalho L.P.S."/>
            <person name="Shen B."/>
        </authorList>
    </citation>
    <scope>NUCLEOTIDE SEQUENCE [LARGE SCALE GENOMIC DNA]</scope>
    <source>
        <strain evidence="2 3">NPDC050100</strain>
    </source>
</reference>
<feature type="transmembrane region" description="Helical" evidence="1">
    <location>
        <begin position="118"/>
        <end position="140"/>
    </location>
</feature>
<feature type="transmembrane region" description="Helical" evidence="1">
    <location>
        <begin position="177"/>
        <end position="196"/>
    </location>
</feature>
<keyword evidence="1" id="KW-0472">Membrane</keyword>
<organism evidence="2 3">
    <name type="scientific">Microtetraspora glauca</name>
    <dbReference type="NCBI Taxonomy" id="1996"/>
    <lineage>
        <taxon>Bacteria</taxon>
        <taxon>Bacillati</taxon>
        <taxon>Actinomycetota</taxon>
        <taxon>Actinomycetes</taxon>
        <taxon>Streptosporangiales</taxon>
        <taxon>Streptosporangiaceae</taxon>
        <taxon>Microtetraspora</taxon>
    </lineage>
</organism>
<accession>A0ABV3GM11</accession>
<feature type="transmembrane region" description="Helical" evidence="1">
    <location>
        <begin position="6"/>
        <end position="28"/>
    </location>
</feature>
<keyword evidence="1" id="KW-1133">Transmembrane helix</keyword>
<proteinExistence type="predicted"/>
<evidence type="ECO:0000313" key="2">
    <source>
        <dbReference type="EMBL" id="MEV0972644.1"/>
    </source>
</evidence>
<comment type="caution">
    <text evidence="2">The sequence shown here is derived from an EMBL/GenBank/DDBJ whole genome shotgun (WGS) entry which is preliminary data.</text>
</comment>
<protein>
    <recommendedName>
        <fullName evidence="4">Cytochrome d ubiquinol oxidase subunit II</fullName>
    </recommendedName>
</protein>
<feature type="transmembrane region" description="Helical" evidence="1">
    <location>
        <begin position="263"/>
        <end position="283"/>
    </location>
</feature>
<feature type="transmembrane region" description="Helical" evidence="1">
    <location>
        <begin position="75"/>
        <end position="98"/>
    </location>
</feature>
<dbReference type="RefSeq" id="WP_358137909.1">
    <property type="nucleotide sequence ID" value="NZ_JBFALK010000017.1"/>
</dbReference>
<sequence length="294" mass="30270">MAAVIPHALAVVLVLVAVLLAVLMSLNREVRVPAGGHLPVLRATTGRRLWSRLAGLVVGIAASWLALTWDGLGRGAMLAAPVLGIGLLMGTLAGELAVPRPHGPIRGASLEIRRARDYLPRFSAPLAAALSLVAVVLLSVTSATASADDLGRSGRVLAMSSPDGAVRSATGPWPGWFYAWPMLAVLAVAFLLSALVTHRVVQRGRPGLDPAARAVDDAQRAHSARVVTAAYGLCVALPLTGVAVVAAGALFRQSDLAGWAAPGAFALLGVALLAAGSAVWYLAELLSRPRIRAS</sequence>
<gene>
    <name evidence="2" type="ORF">AB0I59_28915</name>
</gene>
<keyword evidence="3" id="KW-1185">Reference proteome</keyword>